<gene>
    <name evidence="3" type="ORF">ACFSQJ_05385</name>
</gene>
<organism evidence="3 4">
    <name type="scientific">Croceitalea marina</name>
    <dbReference type="NCBI Taxonomy" id="1775166"/>
    <lineage>
        <taxon>Bacteria</taxon>
        <taxon>Pseudomonadati</taxon>
        <taxon>Bacteroidota</taxon>
        <taxon>Flavobacteriia</taxon>
        <taxon>Flavobacteriales</taxon>
        <taxon>Flavobacteriaceae</taxon>
        <taxon>Croceitalea</taxon>
    </lineage>
</organism>
<accession>A0ABW5MVD6</accession>
<dbReference type="RefSeq" id="WP_377765927.1">
    <property type="nucleotide sequence ID" value="NZ_JBHULB010000007.1"/>
</dbReference>
<dbReference type="InterPro" id="IPR036163">
    <property type="entry name" value="HMA_dom_sf"/>
</dbReference>
<dbReference type="Proteomes" id="UP001597526">
    <property type="component" value="Unassembled WGS sequence"/>
</dbReference>
<proteinExistence type="predicted"/>
<comment type="caution">
    <text evidence="3">The sequence shown here is derived from an EMBL/GenBank/DDBJ whole genome shotgun (WGS) entry which is preliminary data.</text>
</comment>
<dbReference type="Gene3D" id="3.30.70.100">
    <property type="match status" value="2"/>
</dbReference>
<feature type="signal peptide" evidence="1">
    <location>
        <begin position="1"/>
        <end position="21"/>
    </location>
</feature>
<feature type="chain" id="PRO_5045930109" evidence="1">
    <location>
        <begin position="22"/>
        <end position="208"/>
    </location>
</feature>
<reference evidence="4" key="1">
    <citation type="journal article" date="2019" name="Int. J. Syst. Evol. Microbiol.">
        <title>The Global Catalogue of Microorganisms (GCM) 10K type strain sequencing project: providing services to taxonomists for standard genome sequencing and annotation.</title>
        <authorList>
            <consortium name="The Broad Institute Genomics Platform"/>
            <consortium name="The Broad Institute Genome Sequencing Center for Infectious Disease"/>
            <person name="Wu L."/>
            <person name="Ma J."/>
        </authorList>
    </citation>
    <scope>NUCLEOTIDE SEQUENCE [LARGE SCALE GENOMIC DNA]</scope>
    <source>
        <strain evidence="4">KCTC 52368</strain>
    </source>
</reference>
<evidence type="ECO:0000256" key="1">
    <source>
        <dbReference type="SAM" id="SignalP"/>
    </source>
</evidence>
<dbReference type="EMBL" id="JBHULB010000007">
    <property type="protein sequence ID" value="MFD2586350.1"/>
    <property type="molecule type" value="Genomic_DNA"/>
</dbReference>
<dbReference type="PROSITE" id="PS50846">
    <property type="entry name" value="HMA_2"/>
    <property type="match status" value="1"/>
</dbReference>
<evidence type="ECO:0000259" key="2">
    <source>
        <dbReference type="PROSITE" id="PS50846"/>
    </source>
</evidence>
<evidence type="ECO:0000313" key="4">
    <source>
        <dbReference type="Proteomes" id="UP001597526"/>
    </source>
</evidence>
<name>A0ABW5MVD6_9FLAO</name>
<dbReference type="CDD" id="cd00371">
    <property type="entry name" value="HMA"/>
    <property type="match status" value="1"/>
</dbReference>
<keyword evidence="4" id="KW-1185">Reference proteome</keyword>
<dbReference type="InterPro" id="IPR006121">
    <property type="entry name" value="HMA_dom"/>
</dbReference>
<sequence>MKKTIIMTLVVGMMTMFGANAQKAMDKFMVQVDGLGCPFCAYGLEKKFKEFKGIKNVKIDIETGDFSFNYPAEKALTMEAVEKQVEKAGYTPVTSKIERANGKVEESMGATLSENTKGTITKNVMVAGNCGMCEARISKAASSVNGVSEVFWNKDTKMMKVSFDSGSTSLSEIEMAVVNAGHDTKNHKAQNGTYDELPACCHYERLTK</sequence>
<dbReference type="SUPFAM" id="SSF55008">
    <property type="entry name" value="HMA, heavy metal-associated domain"/>
    <property type="match status" value="2"/>
</dbReference>
<feature type="domain" description="HMA" evidence="2">
    <location>
        <begin position="26"/>
        <end position="93"/>
    </location>
</feature>
<evidence type="ECO:0000313" key="3">
    <source>
        <dbReference type="EMBL" id="MFD2586350.1"/>
    </source>
</evidence>
<dbReference type="Pfam" id="PF00403">
    <property type="entry name" value="HMA"/>
    <property type="match status" value="2"/>
</dbReference>
<keyword evidence="1" id="KW-0732">Signal</keyword>
<protein>
    <submittedName>
        <fullName evidence="3">Heavy-metal-associated domain-containing protein</fullName>
    </submittedName>
</protein>